<evidence type="ECO:0000256" key="8">
    <source>
        <dbReference type="ARBA" id="ARBA00022927"/>
    </source>
</evidence>
<evidence type="ECO:0000256" key="2">
    <source>
        <dbReference type="ARBA" id="ARBA00004496"/>
    </source>
</evidence>
<organism evidence="14 15">
    <name type="scientific">Rotaria sordida</name>
    <dbReference type="NCBI Taxonomy" id="392033"/>
    <lineage>
        <taxon>Eukaryota</taxon>
        <taxon>Metazoa</taxon>
        <taxon>Spiralia</taxon>
        <taxon>Gnathifera</taxon>
        <taxon>Rotifera</taxon>
        <taxon>Eurotatoria</taxon>
        <taxon>Bdelloidea</taxon>
        <taxon>Philodinida</taxon>
        <taxon>Philodinidae</taxon>
        <taxon>Rotaria</taxon>
    </lineage>
</organism>
<evidence type="ECO:0000313" key="14">
    <source>
        <dbReference type="EMBL" id="CAF3482145.1"/>
    </source>
</evidence>
<dbReference type="GO" id="GO:0005829">
    <property type="term" value="C:cytosol"/>
    <property type="evidence" value="ECO:0007669"/>
    <property type="project" value="GOC"/>
</dbReference>
<feature type="compositionally biased region" description="Polar residues" evidence="11">
    <location>
        <begin position="141"/>
        <end position="152"/>
    </location>
</feature>
<dbReference type="AlphaFoldDB" id="A0A818G080"/>
<dbReference type="GO" id="GO:0035091">
    <property type="term" value="F:phosphatidylinositol binding"/>
    <property type="evidence" value="ECO:0007669"/>
    <property type="project" value="InterPro"/>
</dbReference>
<proteinExistence type="inferred from homology"/>
<sequence>MSNDREHRQSPPDFADEDTKDDDQMFKSAALPVTDDIPLSGEDDDDDNPFGEPSVQKIIPTYINELSTNNETPSDVPPVTPNVVLEPQLSTPVKQDNELSSRGSSVSSTETSTSATQPVQSTASLESQSSTSAQVSKPIASGTTGITTNMKPTQKRSDEHNIEIAVSDPTKVGEGMSSYMTYRITTKTSLAMFKKNEFSVNRRFSDFLGLHDKLVHKHLPLGVIIPSPPEKDTLVMAKVKISKEEAIPTDFIDRRRSQLERYLNRLARHEKLVQDPDFREFIEMPTELPKSTSTQAFSSAGVLRALTNISQQVTKLTTKTSEQDQWFDEKHTFIVDLHTNLKHLYNHFNTLFNQRKESAQALKSLSTSLNHLATIEEHTLLSSALIELANVQDKIEQINIDHSIKEYTIISELIKEYISLLDMVQLAFQERIKIHQQWLNAEDTLRKKRETKTKLEQTPKGADKLPQVEMEINEWEGKVTRNKEDFERISISIREELDVFEQTRIDDFKKTIEIYLKQLLEQQEKILEIWEMYLPEANKINI</sequence>
<feature type="compositionally biased region" description="Basic and acidic residues" evidence="11">
    <location>
        <begin position="1"/>
        <end position="10"/>
    </location>
</feature>
<evidence type="ECO:0000313" key="15">
    <source>
        <dbReference type="Proteomes" id="UP000663823"/>
    </source>
</evidence>
<evidence type="ECO:0000256" key="6">
    <source>
        <dbReference type="ARBA" id="ARBA00022490"/>
    </source>
</evidence>
<accession>A0A818G080</accession>
<keyword evidence="5" id="KW-0813">Transport</keyword>
<dbReference type="PANTHER" id="PTHR10555">
    <property type="entry name" value="SORTING NEXIN"/>
    <property type="match status" value="1"/>
</dbReference>
<dbReference type="GO" id="GO:0034498">
    <property type="term" value="P:early endosome to Golgi transport"/>
    <property type="evidence" value="ECO:0007669"/>
    <property type="project" value="TreeGrafter"/>
</dbReference>
<comment type="caution">
    <text evidence="14">The sequence shown here is derived from an EMBL/GenBank/DDBJ whole genome shotgun (WGS) entry which is preliminary data.</text>
</comment>
<keyword evidence="8" id="KW-0653">Protein transport</keyword>
<evidence type="ECO:0000313" key="13">
    <source>
        <dbReference type="EMBL" id="CAF0788394.1"/>
    </source>
</evidence>
<feature type="domain" description="PX" evidence="12">
    <location>
        <begin position="160"/>
        <end position="289"/>
    </location>
</feature>
<keyword evidence="7" id="KW-0597">Phosphoprotein</keyword>
<dbReference type="GO" id="GO:0005794">
    <property type="term" value="C:Golgi apparatus"/>
    <property type="evidence" value="ECO:0007669"/>
    <property type="project" value="UniProtKB-SubCell"/>
</dbReference>
<dbReference type="Gene3D" id="1.20.1270.60">
    <property type="entry name" value="Arfaptin homology (AH) domain/BAR domain"/>
    <property type="match status" value="1"/>
</dbReference>
<evidence type="ECO:0000256" key="7">
    <source>
        <dbReference type="ARBA" id="ARBA00022553"/>
    </source>
</evidence>
<keyword evidence="6" id="KW-0963">Cytoplasm</keyword>
<evidence type="ECO:0000259" key="12">
    <source>
        <dbReference type="PROSITE" id="PS50195"/>
    </source>
</evidence>
<feature type="region of interest" description="Disordered" evidence="11">
    <location>
        <begin position="1"/>
        <end position="161"/>
    </location>
</feature>
<dbReference type="SUPFAM" id="SSF64268">
    <property type="entry name" value="PX domain"/>
    <property type="match status" value="1"/>
</dbReference>
<dbReference type="InterPro" id="IPR001683">
    <property type="entry name" value="PX_dom"/>
</dbReference>
<feature type="compositionally biased region" description="Polar residues" evidence="11">
    <location>
        <begin position="64"/>
        <end position="73"/>
    </location>
</feature>
<evidence type="ECO:0000256" key="9">
    <source>
        <dbReference type="ARBA" id="ARBA00023034"/>
    </source>
</evidence>
<dbReference type="GO" id="GO:0015031">
    <property type="term" value="P:protein transport"/>
    <property type="evidence" value="ECO:0007669"/>
    <property type="project" value="UniProtKB-KW"/>
</dbReference>
<evidence type="ECO:0000256" key="11">
    <source>
        <dbReference type="SAM" id="MobiDB-lite"/>
    </source>
</evidence>
<dbReference type="GO" id="GO:0010008">
    <property type="term" value="C:endosome membrane"/>
    <property type="evidence" value="ECO:0007669"/>
    <property type="project" value="TreeGrafter"/>
</dbReference>
<dbReference type="FunFam" id="3.30.1520.10:FF:000016">
    <property type="entry name" value="Sorting nexin 2"/>
    <property type="match status" value="1"/>
</dbReference>
<evidence type="ECO:0000256" key="4">
    <source>
        <dbReference type="ARBA" id="ARBA00010883"/>
    </source>
</evidence>
<dbReference type="Pfam" id="PF09325">
    <property type="entry name" value="Vps5"/>
    <property type="match status" value="1"/>
</dbReference>
<feature type="compositionally biased region" description="Low complexity" evidence="11">
    <location>
        <begin position="100"/>
        <end position="136"/>
    </location>
</feature>
<dbReference type="OrthoDB" id="271164at2759"/>
<dbReference type="GO" id="GO:0098796">
    <property type="term" value="C:membrane protein complex"/>
    <property type="evidence" value="ECO:0007669"/>
    <property type="project" value="UniProtKB-ARBA"/>
</dbReference>
<protein>
    <recommendedName>
        <fullName evidence="12">PX domain-containing protein</fullName>
    </recommendedName>
</protein>
<name>A0A818G080_9BILA</name>
<evidence type="ECO:0000256" key="5">
    <source>
        <dbReference type="ARBA" id="ARBA00022448"/>
    </source>
</evidence>
<dbReference type="Gene3D" id="3.30.1520.10">
    <property type="entry name" value="Phox-like domain"/>
    <property type="match status" value="1"/>
</dbReference>
<dbReference type="EMBL" id="CAJNOO010000077">
    <property type="protein sequence ID" value="CAF0788394.1"/>
    <property type="molecule type" value="Genomic_DNA"/>
</dbReference>
<evidence type="ECO:0000256" key="1">
    <source>
        <dbReference type="ARBA" id="ARBA00004287"/>
    </source>
</evidence>
<dbReference type="PANTHER" id="PTHR10555:SF170">
    <property type="entry name" value="FI18122P1"/>
    <property type="match status" value="1"/>
</dbReference>
<dbReference type="InterPro" id="IPR015404">
    <property type="entry name" value="Vps5_C"/>
</dbReference>
<dbReference type="PROSITE" id="PS50195">
    <property type="entry name" value="PX"/>
    <property type="match status" value="1"/>
</dbReference>
<dbReference type="InterPro" id="IPR027267">
    <property type="entry name" value="AH/BAR_dom_sf"/>
</dbReference>
<dbReference type="Pfam" id="PF00787">
    <property type="entry name" value="PX"/>
    <property type="match status" value="1"/>
</dbReference>
<keyword evidence="9" id="KW-0333">Golgi apparatus</keyword>
<dbReference type="EMBL" id="CAJOAX010000021">
    <property type="protein sequence ID" value="CAF3482145.1"/>
    <property type="molecule type" value="Genomic_DNA"/>
</dbReference>
<dbReference type="Proteomes" id="UP000663882">
    <property type="component" value="Unassembled WGS sequence"/>
</dbReference>
<dbReference type="SUPFAM" id="SSF103657">
    <property type="entry name" value="BAR/IMD domain-like"/>
    <property type="match status" value="1"/>
</dbReference>
<dbReference type="Proteomes" id="UP000663823">
    <property type="component" value="Unassembled WGS sequence"/>
</dbReference>
<reference evidence="14" key="1">
    <citation type="submission" date="2021-02" db="EMBL/GenBank/DDBJ databases">
        <authorList>
            <person name="Nowell W R."/>
        </authorList>
    </citation>
    <scope>NUCLEOTIDE SEQUENCE</scope>
</reference>
<dbReference type="FunFam" id="1.20.1270.60:FF:000022">
    <property type="entry name" value="Sorting nexin 3 protein"/>
    <property type="match status" value="1"/>
</dbReference>
<comment type="subcellular location">
    <subcellularLocation>
        <location evidence="2">Cytoplasm</location>
    </subcellularLocation>
    <subcellularLocation>
        <location evidence="3">Golgi apparatus</location>
    </subcellularLocation>
    <subcellularLocation>
        <location evidence="1">Membrane</location>
        <topology evidence="1">Peripheral membrane protein</topology>
        <orientation evidence="1">Cytoplasmic side</orientation>
    </subcellularLocation>
</comment>
<comment type="similarity">
    <text evidence="4">Belongs to the sorting nexin family.</text>
</comment>
<keyword evidence="10" id="KW-0472">Membrane</keyword>
<evidence type="ECO:0000256" key="3">
    <source>
        <dbReference type="ARBA" id="ARBA00004555"/>
    </source>
</evidence>
<gene>
    <name evidence="14" type="ORF">OTI717_LOCUS591</name>
    <name evidence="13" type="ORF">RFH988_LOCUS3293</name>
</gene>
<evidence type="ECO:0000256" key="10">
    <source>
        <dbReference type="ARBA" id="ARBA00023136"/>
    </source>
</evidence>
<dbReference type="InterPro" id="IPR036871">
    <property type="entry name" value="PX_dom_sf"/>
</dbReference>
<dbReference type="SMART" id="SM00312">
    <property type="entry name" value="PX"/>
    <property type="match status" value="1"/>
</dbReference>